<feature type="region of interest" description="Disordered" evidence="1">
    <location>
        <begin position="1"/>
        <end position="20"/>
    </location>
</feature>
<dbReference type="AlphaFoldDB" id="A0A6M3LX34"/>
<proteinExistence type="predicted"/>
<evidence type="ECO:0000256" key="1">
    <source>
        <dbReference type="SAM" id="MobiDB-lite"/>
    </source>
</evidence>
<sequence length="98" mass="11357">MATGNRIKDQLAAIMEDEPRTQADEDLLAARWLDRQGLIPEIEGLPMHTYQVVQIIRDYRKADIRRRRQEMAADGSYPWPTDEAERRQKRARQGPPGA</sequence>
<protein>
    <submittedName>
        <fullName evidence="2">Uncharacterized protein</fullName>
    </submittedName>
</protein>
<organism evidence="2">
    <name type="scientific">viral metagenome</name>
    <dbReference type="NCBI Taxonomy" id="1070528"/>
    <lineage>
        <taxon>unclassified sequences</taxon>
        <taxon>metagenomes</taxon>
        <taxon>organismal metagenomes</taxon>
    </lineage>
</organism>
<accession>A0A6M3LX34</accession>
<reference evidence="2" key="1">
    <citation type="submission" date="2020-03" db="EMBL/GenBank/DDBJ databases">
        <title>The deep terrestrial virosphere.</title>
        <authorList>
            <person name="Holmfeldt K."/>
            <person name="Nilsson E."/>
            <person name="Simone D."/>
            <person name="Lopez-Fernandez M."/>
            <person name="Wu X."/>
            <person name="de Brujin I."/>
            <person name="Lundin D."/>
            <person name="Andersson A."/>
            <person name="Bertilsson S."/>
            <person name="Dopson M."/>
        </authorList>
    </citation>
    <scope>NUCLEOTIDE SEQUENCE</scope>
    <source>
        <strain evidence="2">MM171A00787</strain>
    </source>
</reference>
<dbReference type="EMBL" id="MT143672">
    <property type="protein sequence ID" value="QJA99867.1"/>
    <property type="molecule type" value="Genomic_DNA"/>
</dbReference>
<evidence type="ECO:0000313" key="2">
    <source>
        <dbReference type="EMBL" id="QJA99867.1"/>
    </source>
</evidence>
<name>A0A6M3LX34_9ZZZZ</name>
<feature type="region of interest" description="Disordered" evidence="1">
    <location>
        <begin position="67"/>
        <end position="98"/>
    </location>
</feature>
<gene>
    <name evidence="2" type="ORF">MM171A00787_0002</name>
</gene>